<evidence type="ECO:0000313" key="1">
    <source>
        <dbReference type="EMBL" id="CDO77914.1"/>
    </source>
</evidence>
<dbReference type="HOGENOM" id="CLU_046550_6_0_1"/>
<dbReference type="AlphaFoldDB" id="A0A060T082"/>
<protein>
    <recommendedName>
        <fullName evidence="3">Macro-like domain-containing protein</fullName>
    </recommendedName>
</protein>
<dbReference type="STRING" id="5643.A0A060T082"/>
<comment type="caution">
    <text evidence="1">The sequence shown here is derived from an EMBL/GenBank/DDBJ whole genome shotgun (WGS) entry which is preliminary data.</text>
</comment>
<dbReference type="OMA" id="HNCALSQ"/>
<dbReference type="InterPro" id="IPR043472">
    <property type="entry name" value="Macro_dom-like"/>
</dbReference>
<evidence type="ECO:0000313" key="2">
    <source>
        <dbReference type="Proteomes" id="UP000029665"/>
    </source>
</evidence>
<dbReference type="Gene3D" id="3.40.220.10">
    <property type="entry name" value="Leucine Aminopeptidase, subunit E, domain 1"/>
    <property type="match status" value="1"/>
</dbReference>
<sequence>MTERPLDVHCPPCKQLEPDPSIIPSFILIAPPPRTNPRTKVTAPSLCAAWLKALADIPPPVSANFVVKETTLDPAALALEFGTIDCVVSPANAFGIMDGGYDLALSRAFAVDGDIWALTNAVQDVLHERHRGYLPPGCSELVPLSADLTASNPLECTVLAVIPTMRTPEDVSWHRDLVYESMWNLLTSIWRWNKGERPAGAGPIEKVLMTGLGTGNGGIGYDKCARQMCLAALNFARGWGNRPRWDDVVERAKEMDNTREL</sequence>
<dbReference type="Proteomes" id="UP000029665">
    <property type="component" value="Unassembled WGS sequence"/>
</dbReference>
<dbReference type="EMBL" id="CCBP010000550">
    <property type="protein sequence ID" value="CDO77914.1"/>
    <property type="molecule type" value="Genomic_DNA"/>
</dbReference>
<accession>A0A060T082</accession>
<dbReference type="SUPFAM" id="SSF52949">
    <property type="entry name" value="Macro domain-like"/>
    <property type="match status" value="1"/>
</dbReference>
<reference evidence="1" key="1">
    <citation type="submission" date="2014-01" db="EMBL/GenBank/DDBJ databases">
        <title>The genome of the white-rot fungus Pycnoporus cinnabarinus: a basidiomycete model with a versatile arsenal for lignocellulosic biomass breakdown.</title>
        <authorList>
            <person name="Levasseur A."/>
            <person name="Lomascolo A."/>
            <person name="Ruiz-Duenas F.J."/>
            <person name="Uzan E."/>
            <person name="Piumi F."/>
            <person name="Kues U."/>
            <person name="Ram A.F.J."/>
            <person name="Murat C."/>
            <person name="Haon M."/>
            <person name="Benoit I."/>
            <person name="Arfi Y."/>
            <person name="Chevret D."/>
            <person name="Drula E."/>
            <person name="Kwon M.J."/>
            <person name="Gouret P."/>
            <person name="Lesage-Meessen L."/>
            <person name="Lombard V."/>
            <person name="Mariette J."/>
            <person name="Noirot C."/>
            <person name="Park J."/>
            <person name="Patyshakuliyeva A."/>
            <person name="Wieneger R.A.B."/>
            <person name="Wosten H.A.B."/>
            <person name="Martin F."/>
            <person name="Coutinho P.M."/>
            <person name="de Vries R."/>
            <person name="Martinez A.T."/>
            <person name="Klopp C."/>
            <person name="Pontarotti P."/>
            <person name="Henrissat B."/>
            <person name="Record E."/>
        </authorList>
    </citation>
    <scope>NUCLEOTIDE SEQUENCE [LARGE SCALE GENOMIC DNA]</scope>
    <source>
        <strain evidence="1">BRFM137</strain>
    </source>
</reference>
<name>A0A060T082_PYCCI</name>
<gene>
    <name evidence="1" type="ORF">BN946_scf184727.g3</name>
</gene>
<evidence type="ECO:0008006" key="3">
    <source>
        <dbReference type="Google" id="ProtNLM"/>
    </source>
</evidence>
<organism evidence="1 2">
    <name type="scientific">Pycnoporus cinnabarinus</name>
    <name type="common">Cinnabar-red polypore</name>
    <name type="synonym">Trametes cinnabarina</name>
    <dbReference type="NCBI Taxonomy" id="5643"/>
    <lineage>
        <taxon>Eukaryota</taxon>
        <taxon>Fungi</taxon>
        <taxon>Dikarya</taxon>
        <taxon>Basidiomycota</taxon>
        <taxon>Agaricomycotina</taxon>
        <taxon>Agaricomycetes</taxon>
        <taxon>Polyporales</taxon>
        <taxon>Polyporaceae</taxon>
        <taxon>Trametes</taxon>
    </lineage>
</organism>
<dbReference type="OrthoDB" id="6082470at2759"/>
<proteinExistence type="predicted"/>
<keyword evidence="2" id="KW-1185">Reference proteome</keyword>